<protein>
    <submittedName>
        <fullName evidence="7">THO complex subunit 6</fullName>
    </submittedName>
</protein>
<keyword evidence="6" id="KW-0812">Transmembrane</keyword>
<dbReference type="InterPro" id="IPR015943">
    <property type="entry name" value="WD40/YVTN_repeat-like_dom_sf"/>
</dbReference>
<evidence type="ECO:0000313" key="7">
    <source>
        <dbReference type="Ensembl" id="ENSCPBP00000011922.1"/>
    </source>
</evidence>
<keyword evidence="6" id="KW-1133">Transmembrane helix</keyword>
<dbReference type="InterPro" id="IPR036322">
    <property type="entry name" value="WD40_repeat_dom_sf"/>
</dbReference>
<proteinExistence type="inferred from homology"/>
<evidence type="ECO:0000256" key="6">
    <source>
        <dbReference type="SAM" id="Phobius"/>
    </source>
</evidence>
<evidence type="ECO:0000256" key="1">
    <source>
        <dbReference type="ARBA" id="ARBA00009728"/>
    </source>
</evidence>
<keyword evidence="6" id="KW-0472">Membrane</keyword>
<evidence type="ECO:0000313" key="8">
    <source>
        <dbReference type="Proteomes" id="UP000694380"/>
    </source>
</evidence>
<dbReference type="InterPro" id="IPR019775">
    <property type="entry name" value="WD40_repeat_CS"/>
</dbReference>
<reference evidence="7" key="2">
    <citation type="submission" date="2025-09" db="UniProtKB">
        <authorList>
            <consortium name="Ensembl"/>
        </authorList>
    </citation>
    <scope>IDENTIFICATION</scope>
</reference>
<dbReference type="GO" id="GO:0000781">
    <property type="term" value="C:chromosome, telomeric region"/>
    <property type="evidence" value="ECO:0007669"/>
    <property type="project" value="Ensembl"/>
</dbReference>
<keyword evidence="3" id="KW-0677">Repeat</keyword>
<keyword evidence="8" id="KW-1185">Reference proteome</keyword>
<reference evidence="7" key="1">
    <citation type="submission" date="2025-08" db="UniProtKB">
        <authorList>
            <consortium name="Ensembl"/>
        </authorList>
    </citation>
    <scope>IDENTIFICATION</scope>
</reference>
<feature type="transmembrane region" description="Helical" evidence="6">
    <location>
        <begin position="392"/>
        <end position="416"/>
    </location>
</feature>
<dbReference type="GO" id="GO:0006406">
    <property type="term" value="P:mRNA export from nucleus"/>
    <property type="evidence" value="ECO:0007669"/>
    <property type="project" value="Ensembl"/>
</dbReference>
<dbReference type="AlphaFoldDB" id="A0A8C3FW76"/>
<dbReference type="PROSITE" id="PS50294">
    <property type="entry name" value="WD_REPEATS_REGION"/>
    <property type="match status" value="1"/>
</dbReference>
<dbReference type="SMART" id="SM00320">
    <property type="entry name" value="WD40"/>
    <property type="match status" value="4"/>
</dbReference>
<sequence length="452" mass="50159">MAPGEMDAQRALELLHMTVFSQSVSPCGKYLAAGNNYGEIAIFSLSAALSSEAKEESKKPVVSFRAHDGPVYAMVSTDRQLLSSGNGEVRAWNWSDIVKKGCKEAWSRRPPYRSSLEVPEINSLQLNPKDNSLLLAGGDCAVHAMDLESGAFTHEFRGHSDYVHCLALRDQSQECLSGSEDGTVRMWDLRTGAQVQLIEVHKYEECSRPQHGKWIRCLATDCDWMVCGGGPALSLWHLRSVTPTTVFPLPHCQQHVMFYQDLVSALCPSARPAPGSSSSSPPARPPAGLAPSRHTLGGRRVLPRWAGVGPLREGRSFIALFGFFPRFVCSSHCPAGSFTLFVHSFFLLIHSHVFFFLFPDSFICSFVLFILSSLHSSFRSIPPFVPSPVHSFFCHSLLLLSFIQHWGSLFVCPFPVRLSSFFFSFFLSRALFLPSSLWGTWHWPPSADKTLG</sequence>
<dbReference type="PANTHER" id="PTHR44411:SF1">
    <property type="entry name" value="THO COMPLEX SUBUNIT 6 HOMOLOG"/>
    <property type="match status" value="1"/>
</dbReference>
<feature type="transmembrane region" description="Helical" evidence="6">
    <location>
        <begin position="340"/>
        <end position="371"/>
    </location>
</feature>
<feature type="region of interest" description="Disordered" evidence="5">
    <location>
        <begin position="273"/>
        <end position="295"/>
    </location>
</feature>
<dbReference type="Gene3D" id="2.130.10.10">
    <property type="entry name" value="YVTN repeat-like/Quinoprotein amine dehydrogenase"/>
    <property type="match status" value="1"/>
</dbReference>
<dbReference type="InterPro" id="IPR042626">
    <property type="entry name" value="THOC6"/>
</dbReference>
<accession>A0A8C3FW76</accession>
<dbReference type="Ensembl" id="ENSCPBT00000014235.1">
    <property type="protein sequence ID" value="ENSCPBP00000011922.1"/>
    <property type="gene ID" value="ENSCPBG00000009032.1"/>
</dbReference>
<dbReference type="GO" id="GO:0000445">
    <property type="term" value="C:THO complex part of transcription export complex"/>
    <property type="evidence" value="ECO:0007669"/>
    <property type="project" value="Ensembl"/>
</dbReference>
<evidence type="ECO:0000256" key="5">
    <source>
        <dbReference type="SAM" id="MobiDB-lite"/>
    </source>
</evidence>
<evidence type="ECO:0000256" key="2">
    <source>
        <dbReference type="ARBA" id="ARBA00022574"/>
    </source>
</evidence>
<feature type="compositionally biased region" description="Low complexity" evidence="5">
    <location>
        <begin position="273"/>
        <end position="293"/>
    </location>
</feature>
<dbReference type="Proteomes" id="UP000694380">
    <property type="component" value="Unplaced"/>
</dbReference>
<dbReference type="PROSITE" id="PS50082">
    <property type="entry name" value="WD_REPEATS_2"/>
    <property type="match status" value="1"/>
</dbReference>
<gene>
    <name evidence="7" type="primary">THOC6</name>
</gene>
<feature type="repeat" description="WD" evidence="4">
    <location>
        <begin position="156"/>
        <end position="197"/>
    </location>
</feature>
<comment type="similarity">
    <text evidence="1">Belongs to the WD repeat THOC6 family.</text>
</comment>
<name>A0A8C3FW76_CHRPI</name>
<keyword evidence="2 4" id="KW-0853">WD repeat</keyword>
<evidence type="ECO:0000256" key="3">
    <source>
        <dbReference type="ARBA" id="ARBA00022737"/>
    </source>
</evidence>
<dbReference type="SUPFAM" id="SSF50978">
    <property type="entry name" value="WD40 repeat-like"/>
    <property type="match status" value="1"/>
</dbReference>
<dbReference type="GO" id="GO:0007417">
    <property type="term" value="P:central nervous system development"/>
    <property type="evidence" value="ECO:0007669"/>
    <property type="project" value="Ensembl"/>
</dbReference>
<dbReference type="PANTHER" id="PTHR44411">
    <property type="entry name" value="THO COMPLEX SUBUNIT 6 HOMOLOG"/>
    <property type="match status" value="1"/>
</dbReference>
<dbReference type="Pfam" id="PF00400">
    <property type="entry name" value="WD40"/>
    <property type="match status" value="2"/>
</dbReference>
<dbReference type="InterPro" id="IPR001680">
    <property type="entry name" value="WD40_rpt"/>
</dbReference>
<organism evidence="7 8">
    <name type="scientific">Chrysemys picta bellii</name>
    <name type="common">Western painted turtle</name>
    <name type="synonym">Emys bellii</name>
    <dbReference type="NCBI Taxonomy" id="8478"/>
    <lineage>
        <taxon>Eukaryota</taxon>
        <taxon>Metazoa</taxon>
        <taxon>Chordata</taxon>
        <taxon>Craniata</taxon>
        <taxon>Vertebrata</taxon>
        <taxon>Euteleostomi</taxon>
        <taxon>Archelosauria</taxon>
        <taxon>Testudinata</taxon>
        <taxon>Testudines</taxon>
        <taxon>Cryptodira</taxon>
        <taxon>Durocryptodira</taxon>
        <taxon>Testudinoidea</taxon>
        <taxon>Emydidae</taxon>
        <taxon>Chrysemys</taxon>
    </lineage>
</organism>
<dbReference type="PROSITE" id="PS00678">
    <property type="entry name" value="WD_REPEATS_1"/>
    <property type="match status" value="1"/>
</dbReference>
<feature type="transmembrane region" description="Helical" evidence="6">
    <location>
        <begin position="422"/>
        <end position="441"/>
    </location>
</feature>
<dbReference type="GO" id="GO:0016607">
    <property type="term" value="C:nuclear speck"/>
    <property type="evidence" value="ECO:0007669"/>
    <property type="project" value="Ensembl"/>
</dbReference>
<evidence type="ECO:0000256" key="4">
    <source>
        <dbReference type="PROSITE-ProRule" id="PRU00221"/>
    </source>
</evidence>
<dbReference type="GeneTree" id="ENSGT00390000015278"/>